<dbReference type="AlphaFoldDB" id="A0A1H8H588"/>
<sequence>MNVFLIGDSTVATCPAHEYPMAGWGQYFQQFFKTKHVTVINKAKGGASSNTFIEEGRLTPILTELKADDLVLIQFGHNDQKPYGTITAGAYKACLSSYIDQIEARGSQVALVSPVHRRFFKENGQLKNTLGEFPEVVKQLATERNVPLIDLSLLTEQLYQQLGVEGSKQLFTWLEPHEHNNYPDGVQDNTHFSENGAKRVGQLVCEQIKRLNIMPLVYFQQGLR</sequence>
<organism evidence="4 5">
    <name type="scientific">Amphibacillus marinus</name>
    <dbReference type="NCBI Taxonomy" id="872970"/>
    <lineage>
        <taxon>Bacteria</taxon>
        <taxon>Bacillati</taxon>
        <taxon>Bacillota</taxon>
        <taxon>Bacilli</taxon>
        <taxon>Bacillales</taxon>
        <taxon>Bacillaceae</taxon>
        <taxon>Amphibacillus</taxon>
    </lineage>
</organism>
<dbReference type="InterPro" id="IPR036514">
    <property type="entry name" value="SGNH_hydro_sf"/>
</dbReference>
<dbReference type="EMBL" id="FODJ01000001">
    <property type="protein sequence ID" value="SEN51406.1"/>
    <property type="molecule type" value="Genomic_DNA"/>
</dbReference>
<dbReference type="PANTHER" id="PTHR43695">
    <property type="entry name" value="PUTATIVE (AFU_ORTHOLOGUE AFUA_2G17250)-RELATED"/>
    <property type="match status" value="1"/>
</dbReference>
<dbReference type="InterPro" id="IPR013830">
    <property type="entry name" value="SGNH_hydro"/>
</dbReference>
<comment type="similarity">
    <text evidence="1">Belongs to the 'GDSL' lipolytic enzyme family.</text>
</comment>
<keyword evidence="2" id="KW-0378">Hydrolase</keyword>
<evidence type="ECO:0000313" key="4">
    <source>
        <dbReference type="EMBL" id="SEN51406.1"/>
    </source>
</evidence>
<dbReference type="InterPro" id="IPR037459">
    <property type="entry name" value="RhgT-like"/>
</dbReference>
<evidence type="ECO:0000256" key="1">
    <source>
        <dbReference type="ARBA" id="ARBA00008668"/>
    </source>
</evidence>
<dbReference type="CDD" id="cd01821">
    <property type="entry name" value="Rhamnogalacturan_acetylesterase_like"/>
    <property type="match status" value="1"/>
</dbReference>
<accession>A0A1H8H588</accession>
<dbReference type="SUPFAM" id="SSF52266">
    <property type="entry name" value="SGNH hydrolase"/>
    <property type="match status" value="1"/>
</dbReference>
<reference evidence="4 5" key="1">
    <citation type="submission" date="2016-10" db="EMBL/GenBank/DDBJ databases">
        <authorList>
            <person name="de Groot N.N."/>
        </authorList>
    </citation>
    <scope>NUCLEOTIDE SEQUENCE [LARGE SCALE GENOMIC DNA]</scope>
    <source>
        <strain evidence="4 5">CGMCC 1.10434</strain>
    </source>
</reference>
<proteinExistence type="inferred from homology"/>
<gene>
    <name evidence="4" type="ORF">SAMN04488134_101259</name>
</gene>
<name>A0A1H8H588_9BACI</name>
<protein>
    <submittedName>
        <fullName evidence="4">Lysophospholipase L1</fullName>
    </submittedName>
</protein>
<dbReference type="PANTHER" id="PTHR43695:SF1">
    <property type="entry name" value="RHAMNOGALACTURONAN ACETYLESTERASE"/>
    <property type="match status" value="1"/>
</dbReference>
<evidence type="ECO:0000313" key="5">
    <source>
        <dbReference type="Proteomes" id="UP000199300"/>
    </source>
</evidence>
<keyword evidence="5" id="KW-1185">Reference proteome</keyword>
<dbReference type="GO" id="GO:0016787">
    <property type="term" value="F:hydrolase activity"/>
    <property type="evidence" value="ECO:0007669"/>
    <property type="project" value="UniProtKB-KW"/>
</dbReference>
<dbReference type="STRING" id="872970.SAMN04488134_101259"/>
<dbReference type="Proteomes" id="UP000199300">
    <property type="component" value="Unassembled WGS sequence"/>
</dbReference>
<dbReference type="Gene3D" id="3.40.50.1110">
    <property type="entry name" value="SGNH hydrolase"/>
    <property type="match status" value="1"/>
</dbReference>
<evidence type="ECO:0000259" key="3">
    <source>
        <dbReference type="Pfam" id="PF13472"/>
    </source>
</evidence>
<dbReference type="Pfam" id="PF13472">
    <property type="entry name" value="Lipase_GDSL_2"/>
    <property type="match status" value="1"/>
</dbReference>
<dbReference type="RefSeq" id="WP_245751543.1">
    <property type="nucleotide sequence ID" value="NZ_FODJ01000001.1"/>
</dbReference>
<feature type="domain" description="SGNH hydrolase-type esterase" evidence="3">
    <location>
        <begin position="5"/>
        <end position="198"/>
    </location>
</feature>
<evidence type="ECO:0000256" key="2">
    <source>
        <dbReference type="ARBA" id="ARBA00022801"/>
    </source>
</evidence>